<dbReference type="Proteomes" id="UP001500622">
    <property type="component" value="Unassembled WGS sequence"/>
</dbReference>
<evidence type="ECO:0000313" key="9">
    <source>
        <dbReference type="Proteomes" id="UP001500622"/>
    </source>
</evidence>
<feature type="transmembrane region" description="Helical" evidence="6">
    <location>
        <begin position="53"/>
        <end position="73"/>
    </location>
</feature>
<comment type="subcellular location">
    <subcellularLocation>
        <location evidence="1">Endomembrane system</location>
        <topology evidence="1">Multi-pass membrane protein</topology>
    </subcellularLocation>
</comment>
<feature type="transmembrane region" description="Helical" evidence="6">
    <location>
        <begin position="306"/>
        <end position="328"/>
    </location>
</feature>
<feature type="transmembrane region" description="Helical" evidence="6">
    <location>
        <begin position="117"/>
        <end position="135"/>
    </location>
</feature>
<reference evidence="9" key="1">
    <citation type="journal article" date="2019" name="Int. J. Syst. Evol. Microbiol.">
        <title>The Global Catalogue of Microorganisms (GCM) 10K type strain sequencing project: providing services to taxonomists for standard genome sequencing and annotation.</title>
        <authorList>
            <consortium name="The Broad Institute Genomics Platform"/>
            <consortium name="The Broad Institute Genome Sequencing Center for Infectious Disease"/>
            <person name="Wu L."/>
            <person name="Ma J."/>
        </authorList>
    </citation>
    <scope>NUCLEOTIDE SEQUENCE [LARGE SCALE GENOMIC DNA]</scope>
    <source>
        <strain evidence="9">JCM 17810</strain>
    </source>
</reference>
<feature type="domain" description="HTTM-like" evidence="7">
    <location>
        <begin position="54"/>
        <end position="344"/>
    </location>
</feature>
<accession>A0ABP8LPY6</accession>
<keyword evidence="3 6" id="KW-1133">Transmembrane helix</keyword>
<evidence type="ECO:0000256" key="3">
    <source>
        <dbReference type="ARBA" id="ARBA00022989"/>
    </source>
</evidence>
<evidence type="ECO:0000256" key="5">
    <source>
        <dbReference type="SAM" id="MobiDB-lite"/>
    </source>
</evidence>
<feature type="region of interest" description="Disordered" evidence="5">
    <location>
        <begin position="361"/>
        <end position="389"/>
    </location>
</feature>
<keyword evidence="4 6" id="KW-0472">Membrane</keyword>
<dbReference type="SMART" id="SM00752">
    <property type="entry name" value="HTTM"/>
    <property type="match status" value="1"/>
</dbReference>
<comment type="caution">
    <text evidence="8">The sequence shown here is derived from an EMBL/GenBank/DDBJ whole genome shotgun (WGS) entry which is preliminary data.</text>
</comment>
<feature type="transmembrane region" description="Helical" evidence="6">
    <location>
        <begin position="277"/>
        <end position="299"/>
    </location>
</feature>
<proteinExistence type="predicted"/>
<feature type="transmembrane region" description="Helical" evidence="6">
    <location>
        <begin position="214"/>
        <end position="236"/>
    </location>
</feature>
<name>A0ABP8LPY6_9MICO</name>
<organism evidence="8 9">
    <name type="scientific">Georgenia halophila</name>
    <dbReference type="NCBI Taxonomy" id="620889"/>
    <lineage>
        <taxon>Bacteria</taxon>
        <taxon>Bacillati</taxon>
        <taxon>Actinomycetota</taxon>
        <taxon>Actinomycetes</taxon>
        <taxon>Micrococcales</taxon>
        <taxon>Bogoriellaceae</taxon>
        <taxon>Georgenia</taxon>
    </lineage>
</organism>
<dbReference type="EMBL" id="BAABGN010000013">
    <property type="protein sequence ID" value="GAA4432214.1"/>
    <property type="molecule type" value="Genomic_DNA"/>
</dbReference>
<evidence type="ECO:0000256" key="6">
    <source>
        <dbReference type="SAM" id="Phobius"/>
    </source>
</evidence>
<dbReference type="PANTHER" id="PTHR39535">
    <property type="entry name" value="SPORULATION-DELAYING PROTEIN SDPB"/>
    <property type="match status" value="1"/>
</dbReference>
<dbReference type="InterPro" id="IPR052964">
    <property type="entry name" value="Sporulation_signal_mat"/>
</dbReference>
<evidence type="ECO:0000313" key="8">
    <source>
        <dbReference type="EMBL" id="GAA4432214.1"/>
    </source>
</evidence>
<evidence type="ECO:0000256" key="2">
    <source>
        <dbReference type="ARBA" id="ARBA00022692"/>
    </source>
</evidence>
<keyword evidence="9" id="KW-1185">Reference proteome</keyword>
<dbReference type="Pfam" id="PF05090">
    <property type="entry name" value="HTTM"/>
    <property type="match status" value="1"/>
</dbReference>
<sequence length="389" mass="42565">MSGADLRGAAAGYGRAAAGFTSALVRDLAGGAKNGLVAGGRFVENWLLGSKHALYGLAVTRILLALTGMGLLISNYSTRLYTFGSGSAWNGEAAQPLSDFPQIWIFSLFHRLALNDLAFTLAYLSLFGLAVLLLLGWRTKIVLPVYFVMWVSFIEMNASVGDQGDNMYRIVLMSLLFADTAARWSFDAGRRADSSTHTGSWLQRKWRGEALMPLWLTNLFHNLVLVVVTCHVSFVYASGALYKASGAPWQQGYAIYNPLQTQRFGTWPELSDLLGTWAPAVAAVSWASIILQMFFPMMLLQRFTRVIALVGIGGFHVGIAVLMGLPWFSLAMIAIDAIFIRDVTWRAMANRVRTGWDAARGQERARGAPDETVDDEVSHADAAPVRTNA</sequence>
<evidence type="ECO:0000256" key="1">
    <source>
        <dbReference type="ARBA" id="ARBA00004127"/>
    </source>
</evidence>
<gene>
    <name evidence="8" type="ORF">GCM10023169_37730</name>
</gene>
<dbReference type="InterPro" id="IPR011020">
    <property type="entry name" value="HTTM-like"/>
</dbReference>
<evidence type="ECO:0000259" key="7">
    <source>
        <dbReference type="SMART" id="SM00752"/>
    </source>
</evidence>
<keyword evidence="2 6" id="KW-0812">Transmembrane</keyword>
<dbReference type="RefSeq" id="WP_345218416.1">
    <property type="nucleotide sequence ID" value="NZ_BAABGN010000013.1"/>
</dbReference>
<protein>
    <submittedName>
        <fullName evidence="8">HTTM domain-containing protein</fullName>
    </submittedName>
</protein>
<evidence type="ECO:0000256" key="4">
    <source>
        <dbReference type="ARBA" id="ARBA00023136"/>
    </source>
</evidence>
<dbReference type="InterPro" id="IPR053934">
    <property type="entry name" value="HTTM_dom"/>
</dbReference>
<dbReference type="PANTHER" id="PTHR39535:SF2">
    <property type="entry name" value="HTTM DOMAIN-CONTAINING PROTEIN"/>
    <property type="match status" value="1"/>
</dbReference>